<organism evidence="1 2">
    <name type="scientific">Niallia hominis</name>
    <dbReference type="NCBI Taxonomy" id="3133173"/>
    <lineage>
        <taxon>Bacteria</taxon>
        <taxon>Bacillati</taxon>
        <taxon>Bacillota</taxon>
        <taxon>Bacilli</taxon>
        <taxon>Bacillales</taxon>
        <taxon>Bacillaceae</taxon>
        <taxon>Niallia</taxon>
    </lineage>
</organism>
<gene>
    <name evidence="1" type="ORF">WMO63_10710</name>
</gene>
<name>A0ABV1F0N0_9BACI</name>
<sequence length="96" mass="11370">MDRNQLKENNTFYVHNKKEYQKHLDFIHNELIKFPTINIPNHHKVIKNQDLEDWIVEKLSPKDIAEIIFLLENAKKRASSLESIFQVIATSLLQNS</sequence>
<evidence type="ECO:0000313" key="1">
    <source>
        <dbReference type="EMBL" id="MEQ2466133.1"/>
    </source>
</evidence>
<reference evidence="1 2" key="1">
    <citation type="submission" date="2024-03" db="EMBL/GenBank/DDBJ databases">
        <title>Human intestinal bacterial collection.</title>
        <authorList>
            <person name="Pauvert C."/>
            <person name="Hitch T.C.A."/>
            <person name="Clavel T."/>
        </authorList>
    </citation>
    <scope>NUCLEOTIDE SEQUENCE [LARGE SCALE GENOMIC DNA]</scope>
    <source>
        <strain evidence="1 2">CLA-SR-H024</strain>
    </source>
</reference>
<proteinExistence type="predicted"/>
<dbReference type="RefSeq" id="WP_284560951.1">
    <property type="nucleotide sequence ID" value="NZ_JBBMFN010000022.1"/>
</dbReference>
<evidence type="ECO:0000313" key="2">
    <source>
        <dbReference type="Proteomes" id="UP001465426"/>
    </source>
</evidence>
<keyword evidence="2" id="KW-1185">Reference proteome</keyword>
<dbReference type="Proteomes" id="UP001465426">
    <property type="component" value="Unassembled WGS sequence"/>
</dbReference>
<protein>
    <submittedName>
        <fullName evidence="1">Uncharacterized protein</fullName>
    </submittedName>
</protein>
<comment type="caution">
    <text evidence="1">The sequence shown here is derived from an EMBL/GenBank/DDBJ whole genome shotgun (WGS) entry which is preliminary data.</text>
</comment>
<dbReference type="EMBL" id="JBBMFN010000022">
    <property type="protein sequence ID" value="MEQ2466133.1"/>
    <property type="molecule type" value="Genomic_DNA"/>
</dbReference>
<accession>A0ABV1F0N0</accession>